<feature type="domain" description="SMC hinge" evidence="8">
    <location>
        <begin position="524"/>
        <end position="634"/>
    </location>
</feature>
<feature type="region of interest" description="Disordered" evidence="7">
    <location>
        <begin position="259"/>
        <end position="279"/>
    </location>
</feature>
<evidence type="ECO:0000256" key="3">
    <source>
        <dbReference type="ARBA" id="ARBA00022840"/>
    </source>
</evidence>
<evidence type="ECO:0000256" key="2">
    <source>
        <dbReference type="ARBA" id="ARBA00022741"/>
    </source>
</evidence>
<dbReference type="InterPro" id="IPR003395">
    <property type="entry name" value="RecF/RecN/SMC_N"/>
</dbReference>
<dbReference type="STRING" id="1307763.L21SP4_02107"/>
<dbReference type="GO" id="GO:0003677">
    <property type="term" value="F:DNA binding"/>
    <property type="evidence" value="ECO:0007669"/>
    <property type="project" value="UniProtKB-UniRule"/>
</dbReference>
<dbReference type="InterPro" id="IPR027417">
    <property type="entry name" value="P-loop_NTPase"/>
</dbReference>
<keyword evidence="10" id="KW-1185">Reference proteome</keyword>
<feature type="compositionally biased region" description="Basic and acidic residues" evidence="7">
    <location>
        <begin position="363"/>
        <end position="382"/>
    </location>
</feature>
<dbReference type="PIRSF" id="PIRSF005719">
    <property type="entry name" value="SMC"/>
    <property type="match status" value="1"/>
</dbReference>
<keyword evidence="3 6" id="KW-0067">ATP-binding</keyword>
<dbReference type="InterPro" id="IPR024704">
    <property type="entry name" value="SMC"/>
</dbReference>
<dbReference type="SMART" id="SM00968">
    <property type="entry name" value="SMC_hinge"/>
    <property type="match status" value="1"/>
</dbReference>
<feature type="coiled-coil region" evidence="6">
    <location>
        <begin position="673"/>
        <end position="840"/>
    </location>
</feature>
<dbReference type="InterPro" id="IPR011890">
    <property type="entry name" value="SMC_prok"/>
</dbReference>
<evidence type="ECO:0000259" key="8">
    <source>
        <dbReference type="SMART" id="SM00968"/>
    </source>
</evidence>
<reference evidence="10" key="1">
    <citation type="submission" date="2015-02" db="EMBL/GenBank/DDBJ databases">
        <title>Description and complete genome sequence of the first cultured representative of the subdivision 5 of the Verrucomicrobia phylum.</title>
        <authorList>
            <person name="Spring S."/>
            <person name="Bunk B."/>
            <person name="Sproer C."/>
            <person name="Klenk H.-P."/>
        </authorList>
    </citation>
    <scope>NUCLEOTIDE SEQUENCE [LARGE SCALE GENOMIC DNA]</scope>
    <source>
        <strain evidence="10">L21-Fru-AB</strain>
    </source>
</reference>
<keyword evidence="4 6" id="KW-0175">Coiled coil</keyword>
<proteinExistence type="inferred from homology"/>
<evidence type="ECO:0000256" key="5">
    <source>
        <dbReference type="ARBA" id="ARBA00023125"/>
    </source>
</evidence>
<dbReference type="Gene3D" id="3.40.50.300">
    <property type="entry name" value="P-loop containing nucleotide triphosphate hydrolases"/>
    <property type="match status" value="2"/>
</dbReference>
<dbReference type="Pfam" id="PF02463">
    <property type="entry name" value="SMC_N"/>
    <property type="match status" value="1"/>
</dbReference>
<evidence type="ECO:0000256" key="7">
    <source>
        <dbReference type="SAM" id="MobiDB-lite"/>
    </source>
</evidence>
<feature type="binding site" evidence="6">
    <location>
        <begin position="32"/>
        <end position="39"/>
    </location>
    <ligand>
        <name>ATP</name>
        <dbReference type="ChEBI" id="CHEBI:30616"/>
    </ligand>
</feature>
<dbReference type="EMBL" id="CP010904">
    <property type="protein sequence ID" value="AKJ65339.1"/>
    <property type="molecule type" value="Genomic_DNA"/>
</dbReference>
<reference evidence="9 10" key="2">
    <citation type="journal article" date="2016" name="ISME J.">
        <title>Characterization of the first cultured representative of Verrucomicrobia subdivision 5 indicates the proposal of a novel phylum.</title>
        <authorList>
            <person name="Spring S."/>
            <person name="Bunk B."/>
            <person name="Sproer C."/>
            <person name="Schumann P."/>
            <person name="Rohde M."/>
            <person name="Tindall B.J."/>
            <person name="Klenk H.P."/>
        </authorList>
    </citation>
    <scope>NUCLEOTIDE SEQUENCE [LARGE SCALE GENOMIC DNA]</scope>
    <source>
        <strain evidence="9 10">L21-Fru-AB</strain>
    </source>
</reference>
<keyword evidence="5 6" id="KW-0238">DNA-binding</keyword>
<dbReference type="PANTHER" id="PTHR43977">
    <property type="entry name" value="STRUCTURAL MAINTENANCE OF CHROMOSOMES PROTEIN 3"/>
    <property type="match status" value="1"/>
</dbReference>
<dbReference type="Proteomes" id="UP000035268">
    <property type="component" value="Chromosome"/>
</dbReference>
<dbReference type="GO" id="GO:0007059">
    <property type="term" value="P:chromosome segregation"/>
    <property type="evidence" value="ECO:0007669"/>
    <property type="project" value="UniProtKB-UniRule"/>
</dbReference>
<dbReference type="InterPro" id="IPR036277">
    <property type="entry name" value="SMC_hinge_sf"/>
</dbReference>
<comment type="subunit">
    <text evidence="6">Homodimer.</text>
</comment>
<dbReference type="Gene3D" id="1.20.1060.20">
    <property type="match status" value="1"/>
</dbReference>
<feature type="region of interest" description="Disordered" evidence="7">
    <location>
        <begin position="341"/>
        <end position="433"/>
    </location>
</feature>
<dbReference type="GO" id="GO:0007062">
    <property type="term" value="P:sister chromatid cohesion"/>
    <property type="evidence" value="ECO:0007669"/>
    <property type="project" value="InterPro"/>
</dbReference>
<dbReference type="RefSeq" id="WP_052882579.1">
    <property type="nucleotide sequence ID" value="NZ_CP010904.1"/>
</dbReference>
<comment type="similarity">
    <text evidence="6">Belongs to the SMC family.</text>
</comment>
<sequence length="1184" mass="136165">MYLKSLDLFGFKSFAEKTHLDFEPGMTAVVGPNGCGKSNVADAVRWVLGEQRPTMMRGQSMEDCIFNGTDSHKALNMAEVSLTIGDCRTEPNFEYDEVCLTRRVFRSGESQYFLNRQPCRLKDLQRLFMDTGVGTDAYSIIEQGKIDRVLSSRPQDRRAVFEEASGITRFKNDKKEALRKLERTEANLMRLADVIREVKRQIISLQRQAGKARRYQELRTKLRARDIHLSRLRRDRLARELEELHEKLKELDGALEAKHEEQRKLEEQSAGFREQLDRAEQQVAERNDAYLKARHDLERSLETVRVNRERISELRSLAEQQNRESDDAQNRLEEHRKALETAKGELGGAEETERSETGQLEAARGRQTEIDRRLESQRETLGELRNQSMECESEATRLRNHLQELEERDRRETMRRERLTAEKSEHERSLAAHRERREEMAQTLEHLRNEVGRAEAELEQARREAETRREQRSQIEAGRQEALTRCAAIDARLEMIQEAESGGEDYPAGCRALLHPPDGAEPPGEVLGPLADFVRTDPAVQHALEAALRPWLDALVVRDPESATAMIGWLRRGEHGSARLLCVDGPEAPPEPPGLPGRPLSECVTCEPHTLPLLRRLLRGIRLVDELPDRPRDLPAGAVAVTSDGRLVSGRGEAELWMPRDDQASPVARRHLRESLEREREEHRTAIAGHETSIRGLEEEESAGRERLKSLEHTLEESRRRLSVQEGEKQVIDREAEEVRRRHETVEAELEQLQSKSTPAEAERADLRERMRAREADREHLVERIRAASESLNEIEQERGRAMEETTERRIAHAQARQNVEQCRARVRQFEARIGELEELIRNRTEGSREYVDRTRKLESEVTAEEERQVQLRELIESGRREWETAREERERIAAEARRVEQAQRELGRKLEEIQEQRSKHDLQRAEKQMRLDNLIERVTSDWHITAEQMDEEPPPEWDTEETPNEEALESEVAEMRAKLDSMGPVNLVAIEEHRELEERYAFLQQQQQDLTSSKEQMMELIRKINKTSTEKFTETFHAVNANFQQTFKQLFGGGSAKLVLIDEEDVLESGIEIIARPPGKKLQSISLLSGGERTMTAVALLFALYLVKPSPFCLLDELDAALDDANIGRFVKVVKGFLETSQFIVITHNKQTIAASSTIYGVTMPQKGVSRIVSMKFADYEGE</sequence>
<dbReference type="HAMAP" id="MF_01894">
    <property type="entry name" value="Smc_prok"/>
    <property type="match status" value="1"/>
</dbReference>
<dbReference type="InterPro" id="IPR010935">
    <property type="entry name" value="SMC_hinge"/>
</dbReference>
<feature type="coiled-coil region" evidence="6">
    <location>
        <begin position="886"/>
        <end position="931"/>
    </location>
</feature>
<feature type="compositionally biased region" description="Basic and acidic residues" evidence="7">
    <location>
        <begin position="394"/>
        <end position="433"/>
    </location>
</feature>
<evidence type="ECO:0000256" key="6">
    <source>
        <dbReference type="HAMAP-Rule" id="MF_01894"/>
    </source>
</evidence>
<gene>
    <name evidence="6 9" type="primary">smc</name>
    <name evidence="9" type="ORF">L21SP4_02107</name>
</gene>
<comment type="function">
    <text evidence="6">Required for chromosome condensation and partitioning.</text>
</comment>
<evidence type="ECO:0000313" key="9">
    <source>
        <dbReference type="EMBL" id="AKJ65339.1"/>
    </source>
</evidence>
<organism evidence="9 10">
    <name type="scientific">Kiritimatiella glycovorans</name>
    <dbReference type="NCBI Taxonomy" id="1307763"/>
    <lineage>
        <taxon>Bacteria</taxon>
        <taxon>Pseudomonadati</taxon>
        <taxon>Kiritimatiellota</taxon>
        <taxon>Kiritimatiellia</taxon>
        <taxon>Kiritimatiellales</taxon>
        <taxon>Kiritimatiellaceae</taxon>
        <taxon>Kiritimatiella</taxon>
    </lineage>
</organism>
<name>A0A0G3EMK6_9BACT</name>
<accession>A0A0G3EMK6</accession>
<keyword evidence="2 6" id="KW-0547">Nucleotide-binding</keyword>
<dbReference type="Pfam" id="PF06470">
    <property type="entry name" value="SMC_hinge"/>
    <property type="match status" value="1"/>
</dbReference>
<dbReference type="KEGG" id="vbl:L21SP4_02107"/>
<dbReference type="CDD" id="cd03278">
    <property type="entry name" value="ABC_SMC_barmotin"/>
    <property type="match status" value="1"/>
</dbReference>
<comment type="subcellular location">
    <subcellularLocation>
        <location evidence="6">Cytoplasm</location>
    </subcellularLocation>
</comment>
<dbReference type="GO" id="GO:0005524">
    <property type="term" value="F:ATP binding"/>
    <property type="evidence" value="ECO:0007669"/>
    <property type="project" value="UniProtKB-UniRule"/>
</dbReference>
<dbReference type="GO" id="GO:0030261">
    <property type="term" value="P:chromosome condensation"/>
    <property type="evidence" value="ECO:0007669"/>
    <property type="project" value="InterPro"/>
</dbReference>
<dbReference type="AlphaFoldDB" id="A0A0G3EMK6"/>
<dbReference type="SUPFAM" id="SSF52540">
    <property type="entry name" value="P-loop containing nucleoside triphosphate hydrolases"/>
    <property type="match status" value="2"/>
</dbReference>
<evidence type="ECO:0000313" key="10">
    <source>
        <dbReference type="Proteomes" id="UP000035268"/>
    </source>
</evidence>
<dbReference type="SUPFAM" id="SSF75553">
    <property type="entry name" value="Smc hinge domain"/>
    <property type="match status" value="1"/>
</dbReference>
<dbReference type="GO" id="GO:0006260">
    <property type="term" value="P:DNA replication"/>
    <property type="evidence" value="ECO:0007669"/>
    <property type="project" value="UniProtKB-UniRule"/>
</dbReference>
<comment type="domain">
    <text evidence="6">Contains large globular domains required for ATP hydrolysis at each terminus and a third globular domain forming a flexible hinge near the middle of the molecule. These domains are separated by coiled-coil structures.</text>
</comment>
<dbReference type="PATRIC" id="fig|1609981.3.peg.2191"/>
<evidence type="ECO:0000256" key="1">
    <source>
        <dbReference type="ARBA" id="ARBA00022490"/>
    </source>
</evidence>
<dbReference type="GO" id="GO:0016887">
    <property type="term" value="F:ATP hydrolysis activity"/>
    <property type="evidence" value="ECO:0007669"/>
    <property type="project" value="InterPro"/>
</dbReference>
<keyword evidence="1 6" id="KW-0963">Cytoplasm</keyword>
<protein>
    <recommendedName>
        <fullName evidence="6">Chromosome partition protein Smc</fullName>
    </recommendedName>
</protein>
<dbReference type="GO" id="GO:0005694">
    <property type="term" value="C:chromosome"/>
    <property type="evidence" value="ECO:0007669"/>
    <property type="project" value="InterPro"/>
</dbReference>
<dbReference type="OrthoDB" id="9808768at2"/>
<dbReference type="NCBIfam" id="TIGR02168">
    <property type="entry name" value="SMC_prok_B"/>
    <property type="match status" value="1"/>
</dbReference>
<evidence type="ECO:0000256" key="4">
    <source>
        <dbReference type="ARBA" id="ARBA00023054"/>
    </source>
</evidence>
<dbReference type="GO" id="GO:0005737">
    <property type="term" value="C:cytoplasm"/>
    <property type="evidence" value="ECO:0007669"/>
    <property type="project" value="UniProtKB-SubCell"/>
</dbReference>
<feature type="coiled-coil region" evidence="6">
    <location>
        <begin position="987"/>
        <end position="1024"/>
    </location>
</feature>